<dbReference type="Proteomes" id="UP000774750">
    <property type="component" value="Unassembled WGS sequence"/>
</dbReference>
<reference evidence="5" key="1">
    <citation type="submission" date="2020-08" db="EMBL/GenBank/DDBJ databases">
        <authorList>
            <person name="Cejkova D."/>
            <person name="Kubasova T."/>
            <person name="Jahodarova E."/>
            <person name="Rychlik I."/>
        </authorList>
    </citation>
    <scope>NUCLEOTIDE SEQUENCE</scope>
    <source>
        <strain evidence="5">An559</strain>
    </source>
</reference>
<dbReference type="AlphaFoldDB" id="A0A939BDC5"/>
<dbReference type="InterPro" id="IPR003679">
    <property type="entry name" value="Amioglycoside_AcTrfase"/>
</dbReference>
<comment type="caution">
    <text evidence="5">The sequence shown here is derived from an EMBL/GenBank/DDBJ whole genome shotgun (WGS) entry which is preliminary data.</text>
</comment>
<accession>A0A939BDC5</accession>
<evidence type="ECO:0000313" key="5">
    <source>
        <dbReference type="EMBL" id="MBM6920065.1"/>
    </source>
</evidence>
<keyword evidence="6" id="KW-1185">Reference proteome</keyword>
<evidence type="ECO:0000313" key="6">
    <source>
        <dbReference type="Proteomes" id="UP000774750"/>
    </source>
</evidence>
<gene>
    <name evidence="5" type="ORF">H6A12_02665</name>
</gene>
<evidence type="ECO:0000256" key="4">
    <source>
        <dbReference type="RuleBase" id="RU365031"/>
    </source>
</evidence>
<keyword evidence="2 4" id="KW-0808">Transferase</keyword>
<keyword evidence="3 4" id="KW-0012">Acyltransferase</keyword>
<sequence>MKYTERLMIDLKRLGIQAGDVLLVHSSMHALGVPELRAEEVIETLMEILTDQGTLLIPALSYETVTRQSPVFDIRETKSCVGALSECFRTKYAQYRSVHPTHSVCAWGKYAYSMTVWHALDETPVGPHSPFWQLPLLHGKILMLGCGLRPNTFMHGVEEMARVRYAVGRQPCLYTLTDGKKHTVRKIYYPHAFGPLIQRYDRLADLLTEPQLHMGKVLQADAYVIDAAAAAEAAKSAIRKKERFFVDEP</sequence>
<dbReference type="GO" id="GO:0046353">
    <property type="term" value="F:aminoglycoside 3-N-acetyltransferase activity"/>
    <property type="evidence" value="ECO:0007669"/>
    <property type="project" value="UniProtKB-EC"/>
</dbReference>
<proteinExistence type="inferred from homology"/>
<comment type="similarity">
    <text evidence="1 4">Belongs to the antibiotic N-acetyltransferase family.</text>
</comment>
<protein>
    <recommendedName>
        <fullName evidence="4">Aminoglycoside N(3)-acetyltransferase</fullName>
        <ecNumber evidence="4">2.3.1.-</ecNumber>
    </recommendedName>
</protein>
<dbReference type="GO" id="GO:0046677">
    <property type="term" value="P:response to antibiotic"/>
    <property type="evidence" value="ECO:0007669"/>
    <property type="project" value="UniProtKB-KW"/>
</dbReference>
<name>A0A939BDC5_9FIRM</name>
<dbReference type="SUPFAM" id="SSF110710">
    <property type="entry name" value="TTHA0583/YokD-like"/>
    <property type="match status" value="1"/>
</dbReference>
<dbReference type="PANTHER" id="PTHR11104:SF0">
    <property type="entry name" value="SPBETA PROPHAGE-DERIVED AMINOGLYCOSIDE N(3')-ACETYLTRANSFERASE-LIKE PROTEIN YOKD"/>
    <property type="match status" value="1"/>
</dbReference>
<evidence type="ECO:0000256" key="3">
    <source>
        <dbReference type="ARBA" id="ARBA00023315"/>
    </source>
</evidence>
<reference evidence="5" key="2">
    <citation type="journal article" date="2021" name="Sci. Rep.">
        <title>The distribution of antibiotic resistance genes in chicken gut microbiota commensals.</title>
        <authorList>
            <person name="Juricova H."/>
            <person name="Matiasovicova J."/>
            <person name="Kubasova T."/>
            <person name="Cejkova D."/>
            <person name="Rychlik I."/>
        </authorList>
    </citation>
    <scope>NUCLEOTIDE SEQUENCE</scope>
    <source>
        <strain evidence="5">An559</strain>
    </source>
</reference>
<dbReference type="RefSeq" id="WP_204444509.1">
    <property type="nucleotide sequence ID" value="NZ_JACJKY010000003.1"/>
</dbReference>
<keyword evidence="4" id="KW-0046">Antibiotic resistance</keyword>
<organism evidence="5 6">
    <name type="scientific">Merdimmobilis hominis</name>
    <dbReference type="NCBI Taxonomy" id="2897707"/>
    <lineage>
        <taxon>Bacteria</taxon>
        <taxon>Bacillati</taxon>
        <taxon>Bacillota</taxon>
        <taxon>Clostridia</taxon>
        <taxon>Eubacteriales</taxon>
        <taxon>Oscillospiraceae</taxon>
        <taxon>Merdimmobilis</taxon>
    </lineage>
</organism>
<evidence type="ECO:0000256" key="1">
    <source>
        <dbReference type="ARBA" id="ARBA00006383"/>
    </source>
</evidence>
<dbReference type="Pfam" id="PF02522">
    <property type="entry name" value="Antibiotic_NAT"/>
    <property type="match status" value="1"/>
</dbReference>
<dbReference type="PANTHER" id="PTHR11104">
    <property type="entry name" value="AMINOGLYCOSIDE N3-ACETYLTRANSFERASE"/>
    <property type="match status" value="1"/>
</dbReference>
<dbReference type="EC" id="2.3.1.-" evidence="4"/>
<dbReference type="EMBL" id="JACJKY010000003">
    <property type="protein sequence ID" value="MBM6920065.1"/>
    <property type="molecule type" value="Genomic_DNA"/>
</dbReference>
<dbReference type="InterPro" id="IPR028345">
    <property type="entry name" value="Antibiotic_NAT-like"/>
</dbReference>
<comment type="catalytic activity">
    <reaction evidence="4">
        <text>a 2-deoxystreptamine antibiotic + acetyl-CoA = an N(3)-acetyl-2-deoxystreptamine antibiotic + CoA + H(+)</text>
        <dbReference type="Rhea" id="RHEA:12665"/>
        <dbReference type="ChEBI" id="CHEBI:15378"/>
        <dbReference type="ChEBI" id="CHEBI:57287"/>
        <dbReference type="ChEBI" id="CHEBI:57288"/>
        <dbReference type="ChEBI" id="CHEBI:57921"/>
        <dbReference type="ChEBI" id="CHEBI:77452"/>
        <dbReference type="EC" id="2.3.1.81"/>
    </reaction>
</comment>
<evidence type="ECO:0000256" key="2">
    <source>
        <dbReference type="ARBA" id="ARBA00022679"/>
    </source>
</evidence>